<evidence type="ECO:0000313" key="3">
    <source>
        <dbReference type="EMBL" id="KAF5530965.1"/>
    </source>
</evidence>
<dbReference type="Pfam" id="PF06985">
    <property type="entry name" value="HET"/>
    <property type="match status" value="1"/>
</dbReference>
<feature type="domain" description="Heterokaryon incompatibility" evidence="2">
    <location>
        <begin position="333"/>
        <end position="479"/>
    </location>
</feature>
<reference evidence="3 4" key="1">
    <citation type="submission" date="2020-05" db="EMBL/GenBank/DDBJ databases">
        <title>Identification and distribution of gene clusters putatively required for synthesis of sphingolipid metabolism inhibitors in phylogenetically diverse species of the filamentous fungus Fusarium.</title>
        <authorList>
            <person name="Kim H.-S."/>
            <person name="Busman M."/>
            <person name="Brown D.W."/>
            <person name="Divon H."/>
            <person name="Uhlig S."/>
            <person name="Proctor R.H."/>
        </authorList>
    </citation>
    <scope>NUCLEOTIDE SEQUENCE [LARGE SCALE GENOMIC DNA]</scope>
    <source>
        <strain evidence="3 4">NRRL 53147</strain>
    </source>
</reference>
<name>A0A8H5MK78_9HYPO</name>
<dbReference type="PANTHER" id="PTHR33112">
    <property type="entry name" value="DOMAIN PROTEIN, PUTATIVE-RELATED"/>
    <property type="match status" value="1"/>
</dbReference>
<feature type="region of interest" description="Disordered" evidence="1">
    <location>
        <begin position="937"/>
        <end position="958"/>
    </location>
</feature>
<dbReference type="Proteomes" id="UP000522262">
    <property type="component" value="Unassembled WGS sequence"/>
</dbReference>
<evidence type="ECO:0000259" key="2">
    <source>
        <dbReference type="Pfam" id="PF06985"/>
    </source>
</evidence>
<dbReference type="PANTHER" id="PTHR33112:SF12">
    <property type="entry name" value="HETEROKARYON INCOMPATIBILITY DOMAIN-CONTAINING PROTEIN"/>
    <property type="match status" value="1"/>
</dbReference>
<sequence>MAPNLKSVVSKNIRDHTTQTVLRKALEEKDGKFLEQSPETAAMVREWESLGEKRGRQSLETVDKAIQEKKPDVDGMTDEVLSRISIHISSVEEEDGEQSDEKMKDEETAKFNEYKHHQFIQRWGLFHDSDGRDEEWFIIDPPVLEETDPEYLCDMCRHIDFKVLLSQRDLPGNQLPGQSRISVYGIPEVMDENSHCSFCRLIRKRVIQDGILADVHPDDWPGMQLSISTLDDGPKLPLRLEVEFSDLDRSKVSRFVIHPVEPMESQSKPLQGLVVRKDSADISRLREWLQTCNEEHKSTEADSTEHLKPLMGTLQVIDTVDNCVKEVDTPCDYICLSYVWGTGSQTQYTTKTRGQLSRPGGLGHDLPQTILDAIKVTKELGIRYIWIDALCIMQDDKDDKARIISNMGTIYANATLSIMASSNVNPTDGLPGVGVTRSREQSIEKLQGITIAVAFQDARQRYSDIEDTLWNTRAWTFQERVLSRRSVYFTDSQMCFVCPHGACFEDTVPVPDPISYTITPFNDHLQLTSRIHNLWIHIWSDPTQAAYINKAFATEDDVTIFIGEDPTTGEASEDGAPLYKSKAIPSSDTIDAPLIKGYTLWEAYAHAVDAYTKRNMTWQSDAVNAFIGIADLIRRGTNTKFWHAMPEFALTRSLLWYPKEPLSRRRSADGKILFPSWSWAAWQGHVAYRGRGFHNAVCYEPASMIMWLKSATVDEFMETFVQVERTQEEIDEKRRQAENSRLLLHKIDLWSLLHIDCFEHGWTVENNEERNQHLFVHEVYPGMKFEFPINLPDEPIVELPFEDTLYFRAKAVSVRLCDKPSESYLASPIQDNFIQIGVNDEDRSANNRRPRQRILYHQGYRAGSLNLNVPLEDLNIPSTAEEVQSSPVKYILVAISRDSLPYIAPPPIGWEIYWDGDPMRMQYELLQDEWLQRRRLPEAPDESVKPSTEKVNETGDPRWDIGRFGTTTVLDVCNVLLLRETRDGVSERVGVGKVHYSAFFAAKPEPDSTLLVPATYFLERRFLVGGSESSSSSFRFAFGVLGAGNVTGQFGVGDRIAGVKNPDDGGGQSFADRHLVVAVAEPQLFVILSKLR</sequence>
<dbReference type="EMBL" id="JAAOAM010000441">
    <property type="protein sequence ID" value="KAF5530965.1"/>
    <property type="molecule type" value="Genomic_DNA"/>
</dbReference>
<gene>
    <name evidence="3" type="ORF">FMEXI_13205</name>
</gene>
<proteinExistence type="predicted"/>
<protein>
    <recommendedName>
        <fullName evidence="2">Heterokaryon incompatibility domain-containing protein</fullName>
    </recommendedName>
</protein>
<accession>A0A8H5MK78</accession>
<evidence type="ECO:0000313" key="4">
    <source>
        <dbReference type="Proteomes" id="UP000522262"/>
    </source>
</evidence>
<comment type="caution">
    <text evidence="3">The sequence shown here is derived from an EMBL/GenBank/DDBJ whole genome shotgun (WGS) entry which is preliminary data.</text>
</comment>
<evidence type="ECO:0000256" key="1">
    <source>
        <dbReference type="SAM" id="MobiDB-lite"/>
    </source>
</evidence>
<dbReference type="InterPro" id="IPR010730">
    <property type="entry name" value="HET"/>
</dbReference>
<keyword evidence="4" id="KW-1185">Reference proteome</keyword>
<organism evidence="3 4">
    <name type="scientific">Fusarium mexicanum</name>
    <dbReference type="NCBI Taxonomy" id="751941"/>
    <lineage>
        <taxon>Eukaryota</taxon>
        <taxon>Fungi</taxon>
        <taxon>Dikarya</taxon>
        <taxon>Ascomycota</taxon>
        <taxon>Pezizomycotina</taxon>
        <taxon>Sordariomycetes</taxon>
        <taxon>Hypocreomycetidae</taxon>
        <taxon>Hypocreales</taxon>
        <taxon>Nectriaceae</taxon>
        <taxon>Fusarium</taxon>
        <taxon>Fusarium fujikuroi species complex</taxon>
    </lineage>
</organism>
<dbReference type="AlphaFoldDB" id="A0A8H5MK78"/>